<reference evidence="13 14" key="1">
    <citation type="journal article" date="2023" name="Sci. Data">
        <title>Genome assembly of the Korean intertidal mud-creeper Batillaria attramentaria.</title>
        <authorList>
            <person name="Patra A.K."/>
            <person name="Ho P.T."/>
            <person name="Jun S."/>
            <person name="Lee S.J."/>
            <person name="Kim Y."/>
            <person name="Won Y.J."/>
        </authorList>
    </citation>
    <scope>NUCLEOTIDE SEQUENCE [LARGE SCALE GENOMIC DNA]</scope>
    <source>
        <strain evidence="13">Wonlab-2016</strain>
    </source>
</reference>
<dbReference type="GO" id="GO:0003774">
    <property type="term" value="F:cytoskeletal motor activity"/>
    <property type="evidence" value="ECO:0007669"/>
    <property type="project" value="UniProtKB-UniRule"/>
</dbReference>
<dbReference type="InterPro" id="IPR036961">
    <property type="entry name" value="Kinesin_motor_dom_sf"/>
</dbReference>
<evidence type="ECO:0000256" key="9">
    <source>
        <dbReference type="ARBA" id="ARBA00023212"/>
    </source>
</evidence>
<protein>
    <recommendedName>
        <fullName evidence="12">Myosin motor domain-containing protein</fullName>
    </recommendedName>
</protein>
<evidence type="ECO:0000259" key="12">
    <source>
        <dbReference type="PROSITE" id="PS51456"/>
    </source>
</evidence>
<dbReference type="Gene3D" id="1.20.120.720">
    <property type="entry name" value="Myosin VI head, motor domain, U50 subdomain"/>
    <property type="match status" value="1"/>
</dbReference>
<proteinExistence type="inferred from homology"/>
<feature type="binding site" evidence="11">
    <location>
        <begin position="126"/>
        <end position="133"/>
    </location>
    <ligand>
        <name>ATP</name>
        <dbReference type="ChEBI" id="CHEBI:30616"/>
    </ligand>
</feature>
<dbReference type="Gene3D" id="1.10.10.820">
    <property type="match status" value="1"/>
</dbReference>
<comment type="caution">
    <text evidence="11">Lacks conserved residue(s) required for the propagation of feature annotation.</text>
</comment>
<dbReference type="InterPro" id="IPR027417">
    <property type="entry name" value="P-loop_NTPase"/>
</dbReference>
<dbReference type="PANTHER" id="PTHR46256:SF3">
    <property type="entry name" value="MYOSIN MOTOR DOMAIN-CONTAINING PROTEIN"/>
    <property type="match status" value="1"/>
</dbReference>
<comment type="caution">
    <text evidence="13">The sequence shown here is derived from an EMBL/GenBank/DDBJ whole genome shotgun (WGS) entry which is preliminary data.</text>
</comment>
<evidence type="ECO:0000313" key="14">
    <source>
        <dbReference type="Proteomes" id="UP001519460"/>
    </source>
</evidence>
<evidence type="ECO:0000256" key="5">
    <source>
        <dbReference type="ARBA" id="ARBA00022741"/>
    </source>
</evidence>
<evidence type="ECO:0000256" key="3">
    <source>
        <dbReference type="ARBA" id="ARBA00022490"/>
    </source>
</evidence>
<keyword evidence="4" id="KW-0677">Repeat</keyword>
<keyword evidence="5 11" id="KW-0547">Nucleotide-binding</keyword>
<keyword evidence="10" id="KW-0966">Cell projection</keyword>
<dbReference type="AlphaFoldDB" id="A0ABD0JRS1"/>
<dbReference type="PANTHER" id="PTHR46256">
    <property type="entry name" value="AGAP011099-PA"/>
    <property type="match status" value="1"/>
</dbReference>
<sequence>LYLFHPFWVGETAWNMDRSDFVRFWLDGAHRMVPDDLTCLHYLDDRTVLEAVKARHAKGDAYTYIGDVLLFVNPFKPLDIYSQEHHARYQRLCARADAKPHVFWTAQAALERMLATRHAQCVVVSGESGAGKTETIKQTVSHLTATATSIHPCLDVKINEVNPLLEAFGNARTTMNDNSSRFGKFLELRFTADGQLAGAVLSDYLLEKSRVVQQGPSERNFHIFYYMFAGMSREELRAYSLVAPEEYRILRQDNWPQPVFQSARDLDANRVLYHKQLNIMRLVGFTDWEVSLIFTLLSSILHVTNISFSREEDKENVQIKDTHSLSVGERVVKNKTVEQASDGRDALAKELYARLFGWIVRQINLRLKPDKTHCLGGGSSIGLLDMPGFENLKVNSFEQLCINVANEQVQRFFSEHVFVHERREYERDGVRWRHVQHKDNQNIVDMFLTKPLGVFALIDEEGRFPQATDATLVDKMAANHRRSGLLAKSRTASLAFSVHHYAGTVEYQAAGFLEKNRNSLSTALSDCMKGSYHTLVSDLFKAKVSRTGTISSSFATRPRQKNQRGNVPADMRADNREVVQQFLGYSIPNVKTGGTYRINIVRARHRPPELIATEVTKPIIALHTECKPLTNCNLNTRARTNIQTQTETVEGFLLFFAGFLLFDFGSFGDGELSEMSLGLLFSRPVSQNTLPAPHLSQ</sequence>
<dbReference type="SMART" id="SM00242">
    <property type="entry name" value="MYSc"/>
    <property type="match status" value="1"/>
</dbReference>
<evidence type="ECO:0000256" key="4">
    <source>
        <dbReference type="ARBA" id="ARBA00022737"/>
    </source>
</evidence>
<organism evidence="13 14">
    <name type="scientific">Batillaria attramentaria</name>
    <dbReference type="NCBI Taxonomy" id="370345"/>
    <lineage>
        <taxon>Eukaryota</taxon>
        <taxon>Metazoa</taxon>
        <taxon>Spiralia</taxon>
        <taxon>Lophotrochozoa</taxon>
        <taxon>Mollusca</taxon>
        <taxon>Gastropoda</taxon>
        <taxon>Caenogastropoda</taxon>
        <taxon>Sorbeoconcha</taxon>
        <taxon>Cerithioidea</taxon>
        <taxon>Batillariidae</taxon>
        <taxon>Batillaria</taxon>
    </lineage>
</organism>
<name>A0ABD0JRS1_9CAEN</name>
<dbReference type="PROSITE" id="PS51456">
    <property type="entry name" value="MYOSIN_MOTOR"/>
    <property type="match status" value="1"/>
</dbReference>
<dbReference type="EMBL" id="JACVVK020000343">
    <property type="protein sequence ID" value="KAK7477682.1"/>
    <property type="molecule type" value="Genomic_DNA"/>
</dbReference>
<dbReference type="Pfam" id="PF00063">
    <property type="entry name" value="Myosin_head"/>
    <property type="match status" value="2"/>
</dbReference>
<evidence type="ECO:0000256" key="7">
    <source>
        <dbReference type="ARBA" id="ARBA00023123"/>
    </source>
</evidence>
<dbReference type="GO" id="GO:0016459">
    <property type="term" value="C:myosin complex"/>
    <property type="evidence" value="ECO:0007669"/>
    <property type="project" value="UniProtKB-KW"/>
</dbReference>
<dbReference type="InterPro" id="IPR001609">
    <property type="entry name" value="Myosin_head_motor_dom-like"/>
</dbReference>
<dbReference type="SUPFAM" id="SSF52540">
    <property type="entry name" value="P-loop containing nucleoside triphosphate hydrolases"/>
    <property type="match status" value="1"/>
</dbReference>
<dbReference type="Proteomes" id="UP001519460">
    <property type="component" value="Unassembled WGS sequence"/>
</dbReference>
<feature type="domain" description="Myosin motor" evidence="12">
    <location>
        <begin position="32"/>
        <end position="697"/>
    </location>
</feature>
<keyword evidence="9" id="KW-0206">Cytoskeleton</keyword>
<keyword evidence="7 11" id="KW-0518">Myosin</keyword>
<keyword evidence="6 11" id="KW-0067">ATP-binding</keyword>
<keyword evidence="8 11" id="KW-0505">Motor protein</keyword>
<dbReference type="Gene3D" id="1.20.58.530">
    <property type="match status" value="1"/>
</dbReference>
<evidence type="ECO:0000256" key="11">
    <source>
        <dbReference type="PROSITE-ProRule" id="PRU00782"/>
    </source>
</evidence>
<evidence type="ECO:0000313" key="13">
    <source>
        <dbReference type="EMBL" id="KAK7477682.1"/>
    </source>
</evidence>
<gene>
    <name evidence="13" type="ORF">BaRGS_00031066</name>
</gene>
<dbReference type="InterPro" id="IPR052409">
    <property type="entry name" value="Myosin-III_kinase_activity"/>
</dbReference>
<evidence type="ECO:0000256" key="8">
    <source>
        <dbReference type="ARBA" id="ARBA00023175"/>
    </source>
</evidence>
<evidence type="ECO:0000256" key="10">
    <source>
        <dbReference type="ARBA" id="ARBA00023273"/>
    </source>
</evidence>
<evidence type="ECO:0000256" key="2">
    <source>
        <dbReference type="ARBA" id="ARBA00004316"/>
    </source>
</evidence>
<keyword evidence="14" id="KW-1185">Reference proteome</keyword>
<feature type="non-terminal residue" evidence="13">
    <location>
        <position position="1"/>
    </location>
</feature>
<keyword evidence="11" id="KW-0009">Actin-binding</keyword>
<evidence type="ECO:0000256" key="6">
    <source>
        <dbReference type="ARBA" id="ARBA00022840"/>
    </source>
</evidence>
<accession>A0ABD0JRS1</accession>
<comment type="subcellular location">
    <subcellularLocation>
        <location evidence="2">Cell projection</location>
    </subcellularLocation>
    <subcellularLocation>
        <location evidence="1">Cytoplasm</location>
        <location evidence="1">Cytoskeleton</location>
    </subcellularLocation>
</comment>
<dbReference type="Gene3D" id="3.40.850.10">
    <property type="entry name" value="Kinesin motor domain"/>
    <property type="match status" value="1"/>
</dbReference>
<comment type="similarity">
    <text evidence="11">Belongs to the TRAFAC class myosin-kinesin ATPase superfamily. Myosin family.</text>
</comment>
<keyword evidence="3" id="KW-0963">Cytoplasm</keyword>
<dbReference type="PRINTS" id="PR00193">
    <property type="entry name" value="MYOSINHEAVY"/>
</dbReference>
<evidence type="ECO:0000256" key="1">
    <source>
        <dbReference type="ARBA" id="ARBA00004245"/>
    </source>
</evidence>
<dbReference type="GO" id="GO:0005524">
    <property type="term" value="F:ATP binding"/>
    <property type="evidence" value="ECO:0007669"/>
    <property type="project" value="UniProtKB-UniRule"/>
</dbReference>
<dbReference type="GO" id="GO:0042995">
    <property type="term" value="C:cell projection"/>
    <property type="evidence" value="ECO:0007669"/>
    <property type="project" value="UniProtKB-SubCell"/>
</dbReference>
<dbReference type="GO" id="GO:0003779">
    <property type="term" value="F:actin binding"/>
    <property type="evidence" value="ECO:0007669"/>
    <property type="project" value="UniProtKB-KW"/>
</dbReference>